<dbReference type="InterPro" id="IPR025592">
    <property type="entry name" value="DUF4347"/>
</dbReference>
<dbReference type="InterPro" id="IPR036278">
    <property type="entry name" value="Sialidase_sf"/>
</dbReference>
<dbReference type="PRINTS" id="PR00313">
    <property type="entry name" value="CABNDNGRPT"/>
</dbReference>
<evidence type="ECO:0000256" key="1">
    <source>
        <dbReference type="ARBA" id="ARBA00004613"/>
    </source>
</evidence>
<dbReference type="SUPFAM" id="SSF50939">
    <property type="entry name" value="Sialidases"/>
    <property type="match status" value="1"/>
</dbReference>
<dbReference type="PROSITE" id="PS50268">
    <property type="entry name" value="CADHERIN_2"/>
    <property type="match status" value="1"/>
</dbReference>
<dbReference type="InterPro" id="IPR044016">
    <property type="entry name" value="Big_13"/>
</dbReference>
<proteinExistence type="predicted"/>
<dbReference type="InterPro" id="IPR015919">
    <property type="entry name" value="Cadherin-like_sf"/>
</dbReference>
<dbReference type="Pfam" id="PF14252">
    <property type="entry name" value="DUF4347"/>
    <property type="match status" value="1"/>
</dbReference>
<dbReference type="InterPro" id="IPR050557">
    <property type="entry name" value="RTX_toxin/Mannuronan_C5-epim"/>
</dbReference>
<comment type="subcellular location">
    <subcellularLocation>
        <location evidence="1">Secreted</location>
    </subcellularLocation>
</comment>
<evidence type="ECO:0000313" key="6">
    <source>
        <dbReference type="Proteomes" id="UP000583752"/>
    </source>
</evidence>
<dbReference type="SMART" id="SM00112">
    <property type="entry name" value="CA"/>
    <property type="match status" value="1"/>
</dbReference>
<dbReference type="InterPro" id="IPR013783">
    <property type="entry name" value="Ig-like_fold"/>
</dbReference>
<evidence type="ECO:0000313" key="5">
    <source>
        <dbReference type="EMBL" id="NML62792.1"/>
    </source>
</evidence>
<comment type="caution">
    <text evidence="5">The sequence shown here is derived from an EMBL/GenBank/DDBJ whole genome shotgun (WGS) entry which is preliminary data.</text>
</comment>
<dbReference type="GO" id="GO:0005509">
    <property type="term" value="F:calcium ion binding"/>
    <property type="evidence" value="ECO:0007669"/>
    <property type="project" value="InterPro"/>
</dbReference>
<dbReference type="Pfam" id="PF19077">
    <property type="entry name" value="Big_13"/>
    <property type="match status" value="1"/>
</dbReference>
<dbReference type="PROSITE" id="PS51854">
    <property type="entry name" value="CSPG"/>
    <property type="match status" value="1"/>
</dbReference>
<dbReference type="GO" id="GO:0005576">
    <property type="term" value="C:extracellular region"/>
    <property type="evidence" value="ECO:0007669"/>
    <property type="project" value="UniProtKB-SubCell"/>
</dbReference>
<sequence length="1973" mass="196068">MRQNHSYNYTQSPAPGKNGNDAGGAVQAPASAVPAVLTVRTAAPTGPDGRMEVVLVDTSLANYKSLEAGVADGIGIVEFDGSGDGLAQIAQWASGQHDLDAIHILSHGAQGLVKLGTTQLTEAALASPATQAQLAQLGAALTGDGDLLLYGCGVAAGDSTGLLAGIAKATGADLAASTDLTGAARLGGDWTLESQTGAIDAGALALTQYDGALLVVPFVYASDGDDFSPVTSITKTVSTKTISFSGPEMYIFNNGLPDDGLYPYAADGSSGVRFTVSVEAGYSFDIASFGVQSYVGAISFAITWANGTSSGFTQAGINNTGVITTKSSFDTALNDMRSVTITSIDYATFQNFNITDVRLLGPAATVNSATLSADTGTGASDFVTSIAAQTISGTLSANLGSGERVEVSYDNGSTWSNAGTYTVGSTAWSTTTTLSGSNTFVARVANSDASSTAFTHTYALDTTAPTVTFSNPALSADTGASTSDFITRTTAQTIGATLSGAAAAGDRVLGSLDGGASWTDITSKVSGTTLTWNGVTLTGSGTLMLKLADAAGNESSPLSQAYTLDTTAPATGVASAALSNDSGSSGTDLVTNTAAQTISGTLSANLASGETVYVSLNNGASWTAASGTVGSSAWSLGGVTLAASNTLQVKVGDTAGNDGAVLSQAYIFDTTAPTITFSNLALSADTGASASDFITSTAAQTIGATLSGAPGGGDTVFGSLDGGSTWTDITSQVTGTTLAWTGVTLPASGTLMLKVRDAAGNEGPALSRAYAVDTSAPATPGTPALASASDSGWSNNDGVTSDTTPSLSGSADNGSTVSIFDGVTLLGTAAAGAGGWNFTTGALSEGSHAITAVASDTAGNTSAASGVLNISVDGSAPAIDSVAVPANGTYYTGGALDFTVNFSEAVSVDTSGGTPRIALVVGATTRYADYQSGSGSSALVFRYVVQNGDADANGVTIGALSSNGGLLQDAAGNNATLTLNSVGSTAAVDVDGSVASITGVSATTADGAYGSGQTVTIALGFSSAVTVDTSGGMPTLSLDSGGTATYTGGSGSSTLSFSYTVGAGQNSADLDYSSANALVLNGATITETGGGGQAVSLVLSTPGAAGSLGANKNIVIDTAAPALPTATFSVAENAAIGAAVGTAPGTDQTALTYTLQDDAGGRFAIDADSAAITVANGSLLDVETAPGHQVTVRATDASGNTTDTVFTVNLLDVNDAPVLAVNTGIALNTGASRVITSAMLSVTDQDNPATQRVYTVAELPAAGSLALNGTPLSVAATFTQADIDAGKLSYASAATAGSTSFAFTVSDGFGGAIAQTSFSLAVNVPPVTPPTTPPTPPASTTIDGVGVSKATTTNADGSVSQTILIPVITANRVEAVGNNSVADIPLVSSGGTSVLSVQVPVGYGLVVSGAAAPKPAGNALTDLIREIQAHTVAGSSDQLALAGGGTGFLADLPATTPLLVQTIVPSAATGAAASGAPLVIIGNEAAVGTPMTALVIDARALPAGSALQLQNVEFAAIIGAVKVTGGAGSQHVWGDSSAQTIVLGAGDDVLHGGAGDDVIGSAGGNDVLDGGADDDIVFGGIGNDSLLGGSGDDLLQGGRSDIGQWDFYLTSAGQVVGRHNTVLVNAGAHETLTAGEMNTALAELGFVSADQSTLKSLSLLYHAAFHRAPDLAGLNYWAGTAAPTDQFVQSFMRTSEWVNGMGKLSNQDLVQQLYQNTLGHAAPASQLGEWVNKLDSNAISRADILRELALSSEHHAARSSTLGVALGSDNLMVDRGWIADSGDDVLHGGAGNDTLVGGDGIDTAVFGAKLAEYKFLLSPNGEIKLAEARAGGDVDVIQQIEKGQFSDVGIDLGFTQSSQAALQQVGMLYQTVLGRSGDLAGFVFWLDQSLNKVDLAAVFVNSNEFAARYGALDDAAFVSLMYQNASDHGPDAANLQNWTAYLTTHTRAELAAALTANAEIIGVQYGSEGLWIV</sequence>
<keyword evidence="2" id="KW-0964">Secreted</keyword>
<dbReference type="GO" id="GO:0016020">
    <property type="term" value="C:membrane"/>
    <property type="evidence" value="ECO:0007669"/>
    <property type="project" value="InterPro"/>
</dbReference>
<dbReference type="InterPro" id="IPR018511">
    <property type="entry name" value="Hemolysin-typ_Ca-bd_CS"/>
</dbReference>
<dbReference type="InterPro" id="IPR025282">
    <property type="entry name" value="DUF4214"/>
</dbReference>
<gene>
    <name evidence="5" type="ORF">HHL21_17245</name>
</gene>
<evidence type="ECO:0000259" key="4">
    <source>
        <dbReference type="PROSITE" id="PS50268"/>
    </source>
</evidence>
<dbReference type="InterPro" id="IPR039005">
    <property type="entry name" value="CSPG_rpt"/>
</dbReference>
<protein>
    <submittedName>
        <fullName evidence="5">DUF4347 domain-containing protein</fullName>
    </submittedName>
</protein>
<feature type="domain" description="Cadherin" evidence="4">
    <location>
        <begin position="1122"/>
        <end position="1219"/>
    </location>
</feature>
<feature type="region of interest" description="Disordered" evidence="3">
    <location>
        <begin position="1"/>
        <end position="26"/>
    </location>
</feature>
<feature type="compositionally biased region" description="Polar residues" evidence="3">
    <location>
        <begin position="788"/>
        <end position="812"/>
    </location>
</feature>
<keyword evidence="6" id="KW-1185">Reference proteome</keyword>
<dbReference type="SUPFAM" id="SSF51120">
    <property type="entry name" value="beta-Roll"/>
    <property type="match status" value="2"/>
</dbReference>
<dbReference type="InterPro" id="IPR002126">
    <property type="entry name" value="Cadherin-like_dom"/>
</dbReference>
<dbReference type="InterPro" id="IPR011049">
    <property type="entry name" value="Serralysin-like_metalloprot_C"/>
</dbReference>
<dbReference type="RefSeq" id="WP_169468094.1">
    <property type="nucleotide sequence ID" value="NZ_JABBGG010000010.1"/>
</dbReference>
<dbReference type="Gene3D" id="2.60.40.10">
    <property type="entry name" value="Immunoglobulins"/>
    <property type="match status" value="4"/>
</dbReference>
<dbReference type="Pfam" id="PF13946">
    <property type="entry name" value="DUF4214"/>
    <property type="match status" value="2"/>
</dbReference>
<feature type="compositionally biased region" description="Polar residues" evidence="3">
    <location>
        <begin position="1"/>
        <end position="13"/>
    </location>
</feature>
<dbReference type="SUPFAM" id="SSF49313">
    <property type="entry name" value="Cadherin-like"/>
    <property type="match status" value="1"/>
</dbReference>
<dbReference type="Gene3D" id="2.150.10.10">
    <property type="entry name" value="Serralysin-like metalloprotease, C-terminal"/>
    <property type="match status" value="2"/>
</dbReference>
<dbReference type="PROSITE" id="PS00330">
    <property type="entry name" value="HEMOLYSIN_CALCIUM"/>
    <property type="match status" value="2"/>
</dbReference>
<evidence type="ECO:0000256" key="2">
    <source>
        <dbReference type="ARBA" id="ARBA00022525"/>
    </source>
</evidence>
<accession>A0A848HNF2</accession>
<feature type="region of interest" description="Disordered" evidence="3">
    <location>
        <begin position="777"/>
        <end position="812"/>
    </location>
</feature>
<dbReference type="Pfam" id="PF00353">
    <property type="entry name" value="HemolysinCabind"/>
    <property type="match status" value="3"/>
</dbReference>
<organism evidence="5 6">
    <name type="scientific">Massilia polaris</name>
    <dbReference type="NCBI Taxonomy" id="2728846"/>
    <lineage>
        <taxon>Bacteria</taxon>
        <taxon>Pseudomonadati</taxon>
        <taxon>Pseudomonadota</taxon>
        <taxon>Betaproteobacteria</taxon>
        <taxon>Burkholderiales</taxon>
        <taxon>Oxalobacteraceae</taxon>
        <taxon>Telluria group</taxon>
        <taxon>Massilia</taxon>
    </lineage>
</organism>
<evidence type="ECO:0000256" key="3">
    <source>
        <dbReference type="SAM" id="MobiDB-lite"/>
    </source>
</evidence>
<dbReference type="PANTHER" id="PTHR38340">
    <property type="entry name" value="S-LAYER PROTEIN"/>
    <property type="match status" value="1"/>
</dbReference>
<dbReference type="PANTHER" id="PTHR38340:SF1">
    <property type="entry name" value="S-LAYER PROTEIN"/>
    <property type="match status" value="1"/>
</dbReference>
<reference evidence="5 6" key="1">
    <citation type="submission" date="2020-04" db="EMBL/GenBank/DDBJ databases">
        <title>Massilia sp. RP-1-19 isolated from soil.</title>
        <authorList>
            <person name="Dahal R.H."/>
        </authorList>
    </citation>
    <scope>NUCLEOTIDE SEQUENCE [LARGE SCALE GENOMIC DNA]</scope>
    <source>
        <strain evidence="5 6">RP-1-19</strain>
    </source>
</reference>
<dbReference type="EMBL" id="JABBGG010000010">
    <property type="protein sequence ID" value="NML62792.1"/>
    <property type="molecule type" value="Genomic_DNA"/>
</dbReference>
<dbReference type="Proteomes" id="UP000583752">
    <property type="component" value="Unassembled WGS sequence"/>
</dbReference>
<dbReference type="GO" id="GO:0007156">
    <property type="term" value="P:homophilic cell adhesion via plasma membrane adhesion molecules"/>
    <property type="evidence" value="ECO:0007669"/>
    <property type="project" value="InterPro"/>
</dbReference>
<dbReference type="Pfam" id="PF16184">
    <property type="entry name" value="Cadherin_3"/>
    <property type="match status" value="1"/>
</dbReference>
<dbReference type="InterPro" id="IPR001343">
    <property type="entry name" value="Hemolysn_Ca-bd"/>
</dbReference>
<name>A0A848HNF2_9BURK</name>
<dbReference type="Gene3D" id="2.60.40.60">
    <property type="entry name" value="Cadherins"/>
    <property type="match status" value="1"/>
</dbReference>
<dbReference type="CDD" id="cd11304">
    <property type="entry name" value="Cadherin_repeat"/>
    <property type="match status" value="1"/>
</dbReference>